<dbReference type="Gene3D" id="3.40.640.10">
    <property type="entry name" value="Type I PLP-dependent aspartate aminotransferase-like (Major domain)"/>
    <property type="match status" value="1"/>
</dbReference>
<keyword evidence="5" id="KW-0663">Pyridoxal phosphate</keyword>
<dbReference type="KEGG" id="cbei:LF65_01935"/>
<dbReference type="PROSITE" id="PS00105">
    <property type="entry name" value="AA_TRANSFER_CLASS_1"/>
    <property type="match status" value="1"/>
</dbReference>
<evidence type="ECO:0000256" key="6">
    <source>
        <dbReference type="RuleBase" id="RU000481"/>
    </source>
</evidence>
<dbReference type="Gene3D" id="3.90.1150.10">
    <property type="entry name" value="Aspartate Aminotransferase, domain 1"/>
    <property type="match status" value="1"/>
</dbReference>
<dbReference type="EC" id="2.6.1.-" evidence="6"/>
<evidence type="ECO:0000256" key="2">
    <source>
        <dbReference type="ARBA" id="ARBA00007441"/>
    </source>
</evidence>
<gene>
    <name evidence="8" type="ORF">LF65_01935</name>
</gene>
<dbReference type="CDD" id="cd00609">
    <property type="entry name" value="AAT_like"/>
    <property type="match status" value="1"/>
</dbReference>
<dbReference type="PANTHER" id="PTHR46383:SF4">
    <property type="entry name" value="AMINOTRANSFERASE"/>
    <property type="match status" value="1"/>
</dbReference>
<name>A0A0B5QNV8_CLOBE</name>
<dbReference type="SUPFAM" id="SSF53383">
    <property type="entry name" value="PLP-dependent transferases"/>
    <property type="match status" value="1"/>
</dbReference>
<dbReference type="AlphaFoldDB" id="A0A0B5QNV8"/>
<dbReference type="GO" id="GO:0030170">
    <property type="term" value="F:pyridoxal phosphate binding"/>
    <property type="evidence" value="ECO:0007669"/>
    <property type="project" value="InterPro"/>
</dbReference>
<sequence>MNKQVEKIQISGIRRFAEKVKKVEGAISLTIGQPDFPVPIDISEAMIQAIRDNKTVYTSNAGVDELREEICNYLRTFDIEYNKDEICITVGGSEGLYSVLFAVMNSGDKILIPGPAYPAYENISIMIGADVVTYPLNEDFTLNLDKIREKLESENIKVLMLSFPSNPTGAILSKEQRNQLVELIKNKDIIVITDEMYSSIIFDDYYSIAQAREIKDKVIYVSGFSKIFSMTGLRIGYVACCEQYMKEIMKVHQYGVSCAPSIAQYGVLEGLKKSLNDVENMRKTFERRKDYCLNRLRDLNLEVAEPKGAFYIFPSIKKFNMSSEEFCEKLLNEGKLAYVPGTAFGDLGEGYMRISYCYSDEILKEAFDRFERFLKLNFPNF</sequence>
<dbReference type="InterPro" id="IPR050596">
    <property type="entry name" value="AspAT/PAT-like"/>
</dbReference>
<accession>A0A0B5QNV8</accession>
<organism evidence="8 9">
    <name type="scientific">Clostridium beijerinckii</name>
    <name type="common">Clostridium MP</name>
    <dbReference type="NCBI Taxonomy" id="1520"/>
    <lineage>
        <taxon>Bacteria</taxon>
        <taxon>Bacillati</taxon>
        <taxon>Bacillota</taxon>
        <taxon>Clostridia</taxon>
        <taxon>Eubacteriales</taxon>
        <taxon>Clostridiaceae</taxon>
        <taxon>Clostridium</taxon>
    </lineage>
</organism>
<dbReference type="RefSeq" id="WP_041895808.1">
    <property type="nucleotide sequence ID" value="NZ_CP010086.2"/>
</dbReference>
<keyword evidence="3 6" id="KW-0032">Aminotransferase</keyword>
<dbReference type="InterPro" id="IPR015424">
    <property type="entry name" value="PyrdxlP-dep_Trfase"/>
</dbReference>
<evidence type="ECO:0000256" key="1">
    <source>
        <dbReference type="ARBA" id="ARBA00001933"/>
    </source>
</evidence>
<dbReference type="InterPro" id="IPR004838">
    <property type="entry name" value="NHTrfase_class1_PyrdxlP-BS"/>
</dbReference>
<dbReference type="GO" id="GO:0008483">
    <property type="term" value="F:transaminase activity"/>
    <property type="evidence" value="ECO:0007669"/>
    <property type="project" value="UniProtKB-KW"/>
</dbReference>
<dbReference type="InterPro" id="IPR004839">
    <property type="entry name" value="Aminotransferase_I/II_large"/>
</dbReference>
<protein>
    <recommendedName>
        <fullName evidence="6">Aminotransferase</fullName>
        <ecNumber evidence="6">2.6.1.-</ecNumber>
    </recommendedName>
</protein>
<evidence type="ECO:0000256" key="3">
    <source>
        <dbReference type="ARBA" id="ARBA00022576"/>
    </source>
</evidence>
<dbReference type="EMBL" id="CP010086">
    <property type="protein sequence ID" value="AJG98533.1"/>
    <property type="molecule type" value="Genomic_DNA"/>
</dbReference>
<evidence type="ECO:0000313" key="9">
    <source>
        <dbReference type="Proteomes" id="UP000031866"/>
    </source>
</evidence>
<dbReference type="GO" id="GO:0006520">
    <property type="term" value="P:amino acid metabolic process"/>
    <property type="evidence" value="ECO:0007669"/>
    <property type="project" value="InterPro"/>
</dbReference>
<dbReference type="PANTHER" id="PTHR46383">
    <property type="entry name" value="ASPARTATE AMINOTRANSFERASE"/>
    <property type="match status" value="1"/>
</dbReference>
<dbReference type="OrthoDB" id="9802328at2"/>
<reference evidence="9" key="1">
    <citation type="submission" date="2014-12" db="EMBL/GenBank/DDBJ databases">
        <title>Genome sequence of Clostridium beijerinckii strain 59B.</title>
        <authorList>
            <person name="Little G.T."/>
            <person name="Minton N.P."/>
        </authorList>
    </citation>
    <scope>NUCLEOTIDE SEQUENCE [LARGE SCALE GENOMIC DNA]</scope>
    <source>
        <strain evidence="9">59B</strain>
    </source>
</reference>
<dbReference type="STRING" id="1520.LF65_01935"/>
<keyword evidence="4 6" id="KW-0808">Transferase</keyword>
<proteinExistence type="inferred from homology"/>
<evidence type="ECO:0000259" key="7">
    <source>
        <dbReference type="Pfam" id="PF00155"/>
    </source>
</evidence>
<evidence type="ECO:0000313" key="8">
    <source>
        <dbReference type="EMBL" id="AJG98533.1"/>
    </source>
</evidence>
<feature type="domain" description="Aminotransferase class I/classII large" evidence="7">
    <location>
        <begin position="27"/>
        <end position="369"/>
    </location>
</feature>
<comment type="cofactor">
    <cofactor evidence="1 6">
        <name>pyridoxal 5'-phosphate</name>
        <dbReference type="ChEBI" id="CHEBI:597326"/>
    </cofactor>
</comment>
<dbReference type="Pfam" id="PF00155">
    <property type="entry name" value="Aminotran_1_2"/>
    <property type="match status" value="1"/>
</dbReference>
<evidence type="ECO:0000256" key="4">
    <source>
        <dbReference type="ARBA" id="ARBA00022679"/>
    </source>
</evidence>
<dbReference type="InterPro" id="IPR015422">
    <property type="entry name" value="PyrdxlP-dep_Trfase_small"/>
</dbReference>
<evidence type="ECO:0000256" key="5">
    <source>
        <dbReference type="ARBA" id="ARBA00022898"/>
    </source>
</evidence>
<comment type="similarity">
    <text evidence="2 6">Belongs to the class-I pyridoxal-phosphate-dependent aminotransferase family.</text>
</comment>
<dbReference type="InterPro" id="IPR015421">
    <property type="entry name" value="PyrdxlP-dep_Trfase_major"/>
</dbReference>
<dbReference type="Proteomes" id="UP000031866">
    <property type="component" value="Chromosome"/>
</dbReference>